<evidence type="ECO:0000259" key="4">
    <source>
        <dbReference type="Pfam" id="PF05426"/>
    </source>
</evidence>
<keyword evidence="6" id="KW-1185">Reference proteome</keyword>
<name>A0A934RB80_9BACT</name>
<keyword evidence="2 5" id="KW-0456">Lyase</keyword>
<dbReference type="Pfam" id="PF05426">
    <property type="entry name" value="Alginate_lyase"/>
    <property type="match status" value="1"/>
</dbReference>
<reference evidence="5" key="1">
    <citation type="submission" date="2021-01" db="EMBL/GenBank/DDBJ databases">
        <title>Modified the classification status of verrucomicrobia.</title>
        <authorList>
            <person name="Feng X."/>
        </authorList>
    </citation>
    <scope>NUCLEOTIDE SEQUENCE</scope>
    <source>
        <strain evidence="5">KCTC 22201</strain>
    </source>
</reference>
<protein>
    <submittedName>
        <fullName evidence="5">Alginate lyase family protein</fullName>
    </submittedName>
</protein>
<accession>A0A934RB80</accession>
<feature type="signal peptide" evidence="3">
    <location>
        <begin position="1"/>
        <end position="20"/>
    </location>
</feature>
<evidence type="ECO:0000256" key="1">
    <source>
        <dbReference type="ARBA" id="ARBA00022729"/>
    </source>
</evidence>
<dbReference type="GO" id="GO:0016829">
    <property type="term" value="F:lyase activity"/>
    <property type="evidence" value="ECO:0007669"/>
    <property type="project" value="UniProtKB-KW"/>
</dbReference>
<feature type="domain" description="Alginate lyase" evidence="4">
    <location>
        <begin position="63"/>
        <end position="334"/>
    </location>
</feature>
<dbReference type="Proteomes" id="UP000658278">
    <property type="component" value="Unassembled WGS sequence"/>
</dbReference>
<dbReference type="InterPro" id="IPR008929">
    <property type="entry name" value="Chondroitin_lyas"/>
</dbReference>
<dbReference type="SUPFAM" id="SSF48230">
    <property type="entry name" value="Chondroitin AC/alginate lyase"/>
    <property type="match status" value="1"/>
</dbReference>
<evidence type="ECO:0000256" key="2">
    <source>
        <dbReference type="ARBA" id="ARBA00023239"/>
    </source>
</evidence>
<dbReference type="Gene3D" id="1.50.10.100">
    <property type="entry name" value="Chondroitin AC/alginate lyase"/>
    <property type="match status" value="1"/>
</dbReference>
<dbReference type="AlphaFoldDB" id="A0A934RB80"/>
<proteinExistence type="predicted"/>
<evidence type="ECO:0000313" key="6">
    <source>
        <dbReference type="Proteomes" id="UP000658278"/>
    </source>
</evidence>
<comment type="caution">
    <text evidence="5">The sequence shown here is derived from an EMBL/GenBank/DDBJ whole genome shotgun (WGS) entry which is preliminary data.</text>
</comment>
<evidence type="ECO:0000256" key="3">
    <source>
        <dbReference type="SAM" id="SignalP"/>
    </source>
</evidence>
<dbReference type="EMBL" id="JAENII010000003">
    <property type="protein sequence ID" value="MBK1826573.1"/>
    <property type="molecule type" value="Genomic_DNA"/>
</dbReference>
<sequence length="396" mass="45470">MNRFAYLVLAWVPLAPCSLAASLPSEVHDTTALVAEVDRNRILQAATVAMEAEPLTITTFRSEVSEGGPNDYYSNGDYWWPDPTKEDGLPYIRRDGETNPQNFDSHRRVLREMRDRVAALAAAYLITGDETYVTQSLDFLDSFFLDPESRMNPHLKYAQAIPGKTPGRGIGIIDTLHLIEVPKAIEVLAGSNRFPPKKLQQLKQWFADYTDWMLTSRNGKEEAETKNNHAVCYWLQVAVFAKFTGNEKHLTECRRRFREDFIAEQMAPDGSFPRELARTKPYGYSLFQLDNMATLCLVLSDEEHKLWTYQDSEGRSMRRAVDFLAPYIADKSTWPHKPDVQSWEGWPTRQSALLFASIAFDEARFLELWKQLKPDPEIEEIQRNVAITQPILWLSK</sequence>
<gene>
    <name evidence="5" type="ORF">JIN81_06060</name>
</gene>
<keyword evidence="1 3" id="KW-0732">Signal</keyword>
<dbReference type="RefSeq" id="WP_200277668.1">
    <property type="nucleotide sequence ID" value="NZ_JAENII010000003.1"/>
</dbReference>
<feature type="chain" id="PRO_5037827552" evidence="3">
    <location>
        <begin position="21"/>
        <end position="396"/>
    </location>
</feature>
<dbReference type="GO" id="GO:0042597">
    <property type="term" value="C:periplasmic space"/>
    <property type="evidence" value="ECO:0007669"/>
    <property type="project" value="InterPro"/>
</dbReference>
<evidence type="ECO:0000313" key="5">
    <source>
        <dbReference type="EMBL" id="MBK1826573.1"/>
    </source>
</evidence>
<dbReference type="InterPro" id="IPR008397">
    <property type="entry name" value="Alginate_lyase_dom"/>
</dbReference>
<organism evidence="5 6">
    <name type="scientific">Haloferula rosea</name>
    <dbReference type="NCBI Taxonomy" id="490093"/>
    <lineage>
        <taxon>Bacteria</taxon>
        <taxon>Pseudomonadati</taxon>
        <taxon>Verrucomicrobiota</taxon>
        <taxon>Verrucomicrobiia</taxon>
        <taxon>Verrucomicrobiales</taxon>
        <taxon>Verrucomicrobiaceae</taxon>
        <taxon>Haloferula</taxon>
    </lineage>
</organism>